<dbReference type="GO" id="GO:0005829">
    <property type="term" value="C:cytosol"/>
    <property type="evidence" value="ECO:0007669"/>
    <property type="project" value="TreeGrafter"/>
</dbReference>
<dbReference type="RefSeq" id="WP_142659877.1">
    <property type="nucleotide sequence ID" value="NZ_CABFVA020000042.1"/>
</dbReference>
<sequence length="388" mass="43846">MVVEEALALLLRGTEQVYSAHELRERLGASRPLRVKFGVDPTSPDLHLGHSVPLFKLRQFQDLGHQAVLVIGDFTAQIGDPTGRNAARPEASAEEVRRNAATYREQAFRILDPDRVEIVWNSTWFEKMTSREMLLLQRRATATQILQRRDFQQRWEKGEPIGLHELFYPLLQGWDSVMVRADVEIGGSDQLFNMLIGRDLQEQVKQPPQVVLTLPLLEGVDGENKMSKSLGNAIGVAEGPEEIFGKTMSISDELMGKWYPILLGNLVPPDAHPMEAKKKLAEWLVARFHGEEKAEKARMTFERVFSHREVPEEIPEFDLPGQEMPILEILLSIGAVPSKSEGRRLVTQGAVLVDGLRITDPRSTVRFTAHPLLRCGRRFFARLKPEGL</sequence>
<dbReference type="HAMAP" id="MF_02007">
    <property type="entry name" value="Tyr_tRNA_synth_type2"/>
    <property type="match status" value="1"/>
</dbReference>
<keyword evidence="2 9" id="KW-0436">Ligase</keyword>
<dbReference type="InterPro" id="IPR014729">
    <property type="entry name" value="Rossmann-like_a/b/a_fold"/>
</dbReference>
<dbReference type="Gene3D" id="3.10.290.10">
    <property type="entry name" value="RNA-binding S4 domain"/>
    <property type="match status" value="1"/>
</dbReference>
<dbReference type="AlphaFoldDB" id="A0A5E6MCW5"/>
<evidence type="ECO:0000256" key="8">
    <source>
        <dbReference type="ARBA" id="ARBA00048248"/>
    </source>
</evidence>
<proteinExistence type="inferred from homology"/>
<comment type="catalytic activity">
    <reaction evidence="8 9">
        <text>tRNA(Tyr) + L-tyrosine + ATP = L-tyrosyl-tRNA(Tyr) + AMP + diphosphate + H(+)</text>
        <dbReference type="Rhea" id="RHEA:10220"/>
        <dbReference type="Rhea" id="RHEA-COMP:9706"/>
        <dbReference type="Rhea" id="RHEA-COMP:9707"/>
        <dbReference type="ChEBI" id="CHEBI:15378"/>
        <dbReference type="ChEBI" id="CHEBI:30616"/>
        <dbReference type="ChEBI" id="CHEBI:33019"/>
        <dbReference type="ChEBI" id="CHEBI:58315"/>
        <dbReference type="ChEBI" id="CHEBI:78442"/>
        <dbReference type="ChEBI" id="CHEBI:78536"/>
        <dbReference type="ChEBI" id="CHEBI:456215"/>
        <dbReference type="EC" id="6.1.1.1"/>
    </reaction>
</comment>
<evidence type="ECO:0000256" key="2">
    <source>
        <dbReference type="ARBA" id="ARBA00022598"/>
    </source>
</evidence>
<dbReference type="Pfam" id="PF01479">
    <property type="entry name" value="S4"/>
    <property type="match status" value="1"/>
</dbReference>
<evidence type="ECO:0000256" key="5">
    <source>
        <dbReference type="ARBA" id="ARBA00022884"/>
    </source>
</evidence>
<gene>
    <name evidence="12" type="primary">YARS</name>
    <name evidence="9 12" type="synonym">tyrS</name>
    <name evidence="12" type="ORF">MAMT_00981</name>
</gene>
<dbReference type="GO" id="GO:0003723">
    <property type="term" value="F:RNA binding"/>
    <property type="evidence" value="ECO:0007669"/>
    <property type="project" value="UniProtKB-KW"/>
</dbReference>
<dbReference type="NCBIfam" id="TIGR00234">
    <property type="entry name" value="tyrS"/>
    <property type="match status" value="1"/>
</dbReference>
<keyword evidence="4 9" id="KW-0067">ATP-binding</keyword>
<feature type="domain" description="RNA-binding S4" evidence="11">
    <location>
        <begin position="326"/>
        <end position="367"/>
    </location>
</feature>
<feature type="binding site" evidence="9">
    <location>
        <position position="228"/>
    </location>
    <ligand>
        <name>ATP</name>
        <dbReference type="ChEBI" id="CHEBI:30616"/>
    </ligand>
</feature>
<organism evidence="12 13">
    <name type="scientific">Methylacidimicrobium tartarophylax</name>
    <dbReference type="NCBI Taxonomy" id="1041768"/>
    <lineage>
        <taxon>Bacteria</taxon>
        <taxon>Pseudomonadati</taxon>
        <taxon>Verrucomicrobiota</taxon>
        <taxon>Methylacidimicrobium</taxon>
    </lineage>
</organism>
<dbReference type="EC" id="6.1.1.1" evidence="9"/>
<dbReference type="CDD" id="cd00165">
    <property type="entry name" value="S4"/>
    <property type="match status" value="1"/>
</dbReference>
<keyword evidence="5 10" id="KW-0694">RNA-binding</keyword>
<evidence type="ECO:0000256" key="6">
    <source>
        <dbReference type="ARBA" id="ARBA00022917"/>
    </source>
</evidence>
<dbReference type="InterPro" id="IPR002942">
    <property type="entry name" value="S4_RNA-bd"/>
</dbReference>
<keyword evidence="6 9" id="KW-0648">Protein biosynthesis</keyword>
<dbReference type="SUPFAM" id="SSF52374">
    <property type="entry name" value="Nucleotidylyl transferase"/>
    <property type="match status" value="1"/>
</dbReference>
<keyword evidence="7 9" id="KW-0030">Aminoacyl-tRNA synthetase</keyword>
<evidence type="ECO:0000313" key="13">
    <source>
        <dbReference type="Proteomes" id="UP000334923"/>
    </source>
</evidence>
<dbReference type="PRINTS" id="PR01040">
    <property type="entry name" value="TRNASYNTHTYR"/>
</dbReference>
<dbReference type="OrthoDB" id="9804243at2"/>
<dbReference type="InterPro" id="IPR002307">
    <property type="entry name" value="Tyr-tRNA-ligase"/>
</dbReference>
<dbReference type="Proteomes" id="UP000334923">
    <property type="component" value="Unassembled WGS sequence"/>
</dbReference>
<evidence type="ECO:0000256" key="10">
    <source>
        <dbReference type="PROSITE-ProRule" id="PRU00182"/>
    </source>
</evidence>
<keyword evidence="1 9" id="KW-0963">Cytoplasm</keyword>
<dbReference type="SUPFAM" id="SSF55174">
    <property type="entry name" value="Alpha-L RNA-binding motif"/>
    <property type="match status" value="1"/>
</dbReference>
<dbReference type="Pfam" id="PF00579">
    <property type="entry name" value="tRNA-synt_1b"/>
    <property type="match status" value="1"/>
</dbReference>
<dbReference type="InterPro" id="IPR001412">
    <property type="entry name" value="aa-tRNA-synth_I_CS"/>
</dbReference>
<name>A0A5E6MCW5_9BACT</name>
<dbReference type="GO" id="GO:0005524">
    <property type="term" value="F:ATP binding"/>
    <property type="evidence" value="ECO:0007669"/>
    <property type="project" value="UniProtKB-UniRule"/>
</dbReference>
<dbReference type="Gene3D" id="1.10.240.10">
    <property type="entry name" value="Tyrosyl-Transfer RNA Synthetase"/>
    <property type="match status" value="1"/>
</dbReference>
<evidence type="ECO:0000256" key="7">
    <source>
        <dbReference type="ARBA" id="ARBA00023146"/>
    </source>
</evidence>
<accession>A0A5E6MCW5</accession>
<evidence type="ECO:0000259" key="11">
    <source>
        <dbReference type="Pfam" id="PF01479"/>
    </source>
</evidence>
<protein>
    <recommendedName>
        <fullName evidence="9">Tyrosine--tRNA ligase</fullName>
        <ecNumber evidence="9">6.1.1.1</ecNumber>
    </recommendedName>
    <alternativeName>
        <fullName evidence="9">Tyrosyl-tRNA synthetase</fullName>
        <shortName evidence="9">TyrRS</shortName>
    </alternativeName>
</protein>
<comment type="subcellular location">
    <subcellularLocation>
        <location evidence="9">Cytoplasm</location>
    </subcellularLocation>
</comment>
<dbReference type="PROSITE" id="PS00178">
    <property type="entry name" value="AA_TRNA_LIGASE_I"/>
    <property type="match status" value="1"/>
</dbReference>
<dbReference type="PROSITE" id="PS50889">
    <property type="entry name" value="S4"/>
    <property type="match status" value="1"/>
</dbReference>
<evidence type="ECO:0000256" key="1">
    <source>
        <dbReference type="ARBA" id="ARBA00022490"/>
    </source>
</evidence>
<dbReference type="InterPro" id="IPR036986">
    <property type="entry name" value="S4_RNA-bd_sf"/>
</dbReference>
<dbReference type="GO" id="GO:0006437">
    <property type="term" value="P:tyrosyl-tRNA aminoacylation"/>
    <property type="evidence" value="ECO:0007669"/>
    <property type="project" value="UniProtKB-UniRule"/>
</dbReference>
<dbReference type="Gene3D" id="3.40.50.620">
    <property type="entry name" value="HUPs"/>
    <property type="match status" value="1"/>
</dbReference>
<evidence type="ECO:0000256" key="3">
    <source>
        <dbReference type="ARBA" id="ARBA00022741"/>
    </source>
</evidence>
<evidence type="ECO:0000256" key="4">
    <source>
        <dbReference type="ARBA" id="ARBA00022840"/>
    </source>
</evidence>
<dbReference type="PANTHER" id="PTHR11766:SF1">
    <property type="entry name" value="TYROSINE--TRNA LIGASE"/>
    <property type="match status" value="1"/>
</dbReference>
<dbReference type="InterPro" id="IPR024108">
    <property type="entry name" value="Tyr-tRNA-ligase_bac_2"/>
</dbReference>
<evidence type="ECO:0000313" key="12">
    <source>
        <dbReference type="EMBL" id="VVM06111.1"/>
    </source>
</evidence>
<feature type="short sequence motif" description="'KMSKS' region" evidence="9">
    <location>
        <begin position="225"/>
        <end position="229"/>
    </location>
</feature>
<dbReference type="GO" id="GO:0004831">
    <property type="term" value="F:tyrosine-tRNA ligase activity"/>
    <property type="evidence" value="ECO:0007669"/>
    <property type="project" value="UniProtKB-UniRule"/>
</dbReference>
<comment type="subunit">
    <text evidence="9">Homodimer.</text>
</comment>
<dbReference type="PANTHER" id="PTHR11766">
    <property type="entry name" value="TYROSYL-TRNA SYNTHETASE"/>
    <property type="match status" value="1"/>
</dbReference>
<comment type="function">
    <text evidence="9">Catalyzes the attachment of tyrosine to tRNA(Tyr) in a two-step reaction: tyrosine is first activated by ATP to form Tyr-AMP and then transferred to the acceptor end of tRNA(Tyr).</text>
</comment>
<dbReference type="InterPro" id="IPR002305">
    <property type="entry name" value="aa-tRNA-synth_Ic"/>
</dbReference>
<keyword evidence="13" id="KW-1185">Reference proteome</keyword>
<keyword evidence="3 9" id="KW-0547">Nucleotide-binding</keyword>
<evidence type="ECO:0000256" key="9">
    <source>
        <dbReference type="HAMAP-Rule" id="MF_02007"/>
    </source>
</evidence>
<comment type="similarity">
    <text evidence="9">Belongs to the class-I aminoacyl-tRNA synthetase family. TyrS type 2 subfamily.</text>
</comment>
<dbReference type="InterPro" id="IPR024088">
    <property type="entry name" value="Tyr-tRNA-ligase_bac-type"/>
</dbReference>
<reference evidence="12 13" key="1">
    <citation type="submission" date="2019-09" db="EMBL/GenBank/DDBJ databases">
        <authorList>
            <person name="Cremers G."/>
        </authorList>
    </citation>
    <scope>NUCLEOTIDE SEQUENCE [LARGE SCALE GENOMIC DNA]</scope>
    <source>
        <strain evidence="12">4A</strain>
    </source>
</reference>
<feature type="short sequence motif" description="'HIGH' region" evidence="9">
    <location>
        <begin position="41"/>
        <end position="50"/>
    </location>
</feature>
<dbReference type="EMBL" id="CABFVA020000042">
    <property type="protein sequence ID" value="VVM06111.1"/>
    <property type="molecule type" value="Genomic_DNA"/>
</dbReference>
<dbReference type="CDD" id="cd00805">
    <property type="entry name" value="TyrRS_core"/>
    <property type="match status" value="1"/>
</dbReference>